<name>A0A5D3DIJ1_CUCMM</name>
<evidence type="ECO:0000256" key="4">
    <source>
        <dbReference type="ARBA" id="ARBA00023242"/>
    </source>
</evidence>
<dbReference type="GO" id="GO:0005634">
    <property type="term" value="C:nucleus"/>
    <property type="evidence" value="ECO:0007669"/>
    <property type="project" value="UniProtKB-SubCell"/>
</dbReference>
<comment type="caution">
    <text evidence="5">The sequence shown here is derived from an EMBL/GenBank/DDBJ whole genome shotgun (WGS) entry which is preliminary data.</text>
</comment>
<evidence type="ECO:0000256" key="1">
    <source>
        <dbReference type="ARBA" id="ARBA00004123"/>
    </source>
</evidence>
<keyword evidence="4" id="KW-0539">Nucleus</keyword>
<keyword evidence="2" id="KW-0723">Serine/threonine-protein kinase</keyword>
<sequence>MANLSTLVHELRERIAASSSTPNRADDFGLEVRFRAFLPNLLHDHVVPSSSVNEREVVAVLKLISITARNFPGVFYHGKASAVLPVIARILPFFAETTIQAQHGVIFETVGSLLSLLRTGARDAYRQFFLDAMSVVEDILYTASLGTDTSSFVESTSINLNCFCESLKGIFEDPDHLVDLPEVNRPTNGSGILINLTGKKRWRPFATWIIKLLGRCLAEGTVYVEGLISMSDVSAACSLLCYGDADLQMACFDFARIVGLVIDDIVPYQPLIQSISTILSEDKQGLPVFRNIPYDTSIGGCLNVLYSSCCDDVVKLTAADMVGIFSQSLWRTKSMELKVSLCNAYMRIAKICPSHIWRPEILVDMLSFPEPCFALIDCFKAVLSILGPDYVGGSLPGMGSSELSNKSIETSRIGEKRPFEDLDIVKKKRPKMDGEIVSSEADIMVECKKPHVKICETEETYANNLHNLLVSFVGCLKASSIRADALRPEVSLTALSMLCIAFCRYPETRLSMVIFQEMISWIPWIYEQAKKGSSISIDISIFLEGIHNILLLPSKAIFKLVAPIFGWMAGRRGGIPAARDNREQEEVEEIAALSPRTSTVHLLVVEDSLGGLHEKFDRMMDSLETLT</sequence>
<dbReference type="AlphaFoldDB" id="A0A5D3DIJ1"/>
<dbReference type="EMBL" id="SSTD01004586">
    <property type="protein sequence ID" value="TYK23382.1"/>
    <property type="molecule type" value="Genomic_DNA"/>
</dbReference>
<proteinExistence type="predicted"/>
<dbReference type="Proteomes" id="UP000321947">
    <property type="component" value="Unassembled WGS sequence"/>
</dbReference>
<keyword evidence="3" id="KW-0227">DNA damage</keyword>
<evidence type="ECO:0000313" key="5">
    <source>
        <dbReference type="EMBL" id="TYK23382.1"/>
    </source>
</evidence>
<dbReference type="GO" id="GO:0004674">
    <property type="term" value="F:protein serine/threonine kinase activity"/>
    <property type="evidence" value="ECO:0007669"/>
    <property type="project" value="UniProtKB-KW"/>
</dbReference>
<dbReference type="GO" id="GO:0000723">
    <property type="term" value="P:telomere maintenance"/>
    <property type="evidence" value="ECO:0007669"/>
    <property type="project" value="TreeGrafter"/>
</dbReference>
<dbReference type="InterPro" id="IPR050517">
    <property type="entry name" value="DDR_Repair_Kinase"/>
</dbReference>
<evidence type="ECO:0000256" key="3">
    <source>
        <dbReference type="ARBA" id="ARBA00022763"/>
    </source>
</evidence>
<keyword evidence="5" id="KW-0808">Transferase</keyword>
<dbReference type="GO" id="GO:0000077">
    <property type="term" value="P:DNA damage checkpoint signaling"/>
    <property type="evidence" value="ECO:0007669"/>
    <property type="project" value="TreeGrafter"/>
</dbReference>
<protein>
    <submittedName>
        <fullName evidence="5">Serine/threonine-protein kinase ATR</fullName>
    </submittedName>
</protein>
<organism evidence="5 6">
    <name type="scientific">Cucumis melo var. makuwa</name>
    <name type="common">Oriental melon</name>
    <dbReference type="NCBI Taxonomy" id="1194695"/>
    <lineage>
        <taxon>Eukaryota</taxon>
        <taxon>Viridiplantae</taxon>
        <taxon>Streptophyta</taxon>
        <taxon>Embryophyta</taxon>
        <taxon>Tracheophyta</taxon>
        <taxon>Spermatophyta</taxon>
        <taxon>Magnoliopsida</taxon>
        <taxon>eudicotyledons</taxon>
        <taxon>Gunneridae</taxon>
        <taxon>Pentapetalae</taxon>
        <taxon>rosids</taxon>
        <taxon>fabids</taxon>
        <taxon>Cucurbitales</taxon>
        <taxon>Cucurbitaceae</taxon>
        <taxon>Benincaseae</taxon>
        <taxon>Cucumis</taxon>
    </lineage>
</organism>
<dbReference type="GO" id="GO:0006281">
    <property type="term" value="P:DNA repair"/>
    <property type="evidence" value="ECO:0007669"/>
    <property type="project" value="TreeGrafter"/>
</dbReference>
<dbReference type="PANTHER" id="PTHR11139:SF69">
    <property type="entry name" value="SERINE_THREONINE-PROTEIN KINASE ATR"/>
    <property type="match status" value="1"/>
</dbReference>
<dbReference type="PANTHER" id="PTHR11139">
    <property type="entry name" value="ATAXIA TELANGIECTASIA MUTATED ATM -RELATED"/>
    <property type="match status" value="1"/>
</dbReference>
<evidence type="ECO:0000313" key="6">
    <source>
        <dbReference type="Proteomes" id="UP000321947"/>
    </source>
</evidence>
<reference evidence="5 6" key="1">
    <citation type="submission" date="2019-08" db="EMBL/GenBank/DDBJ databases">
        <title>Draft genome sequences of two oriental melons (Cucumis melo L. var makuwa).</title>
        <authorList>
            <person name="Kwon S.-Y."/>
        </authorList>
    </citation>
    <scope>NUCLEOTIDE SEQUENCE [LARGE SCALE GENOMIC DNA]</scope>
    <source>
        <strain evidence="6">cv. Chang Bougi</strain>
        <tissue evidence="5">Leaf</tissue>
    </source>
</reference>
<accession>A0A5D3DIJ1</accession>
<gene>
    <name evidence="5" type="ORF">E5676_scaffold142G004480</name>
</gene>
<keyword evidence="5" id="KW-0418">Kinase</keyword>
<comment type="subcellular location">
    <subcellularLocation>
        <location evidence="1">Nucleus</location>
    </subcellularLocation>
</comment>
<evidence type="ECO:0000256" key="2">
    <source>
        <dbReference type="ARBA" id="ARBA00022527"/>
    </source>
</evidence>
<dbReference type="GO" id="GO:0005694">
    <property type="term" value="C:chromosome"/>
    <property type="evidence" value="ECO:0007669"/>
    <property type="project" value="TreeGrafter"/>
</dbReference>